<sequence length="186" mass="21538">MHPGKKIAEIRKQKGFTQEELADRSQITVRTIQRMEAGANTPQSFTLKAIAKALEVDYEMLLSREEPAVQAATGDIRHFMILFNISCFSYIVVPWVHCLVPMYILKKRKGLPAEAVQYCRTIIRRQVYWVIFLHLALLCVLGYNYILVSVRGSKEGAIAYIWPFLLMYFTNALIILLQHRKIRTTF</sequence>
<organism evidence="4 5">
    <name type="scientific">Sediminibacterium goheungense</name>
    <dbReference type="NCBI Taxonomy" id="1086393"/>
    <lineage>
        <taxon>Bacteria</taxon>
        <taxon>Pseudomonadati</taxon>
        <taxon>Bacteroidota</taxon>
        <taxon>Chitinophagia</taxon>
        <taxon>Chitinophagales</taxon>
        <taxon>Chitinophagaceae</taxon>
        <taxon>Sediminibacterium</taxon>
    </lineage>
</organism>
<dbReference type="PANTHER" id="PTHR46797:SF1">
    <property type="entry name" value="METHYLPHOSPHONATE SYNTHASE"/>
    <property type="match status" value="1"/>
</dbReference>
<feature type="transmembrane region" description="Helical" evidence="2">
    <location>
        <begin position="81"/>
        <end position="105"/>
    </location>
</feature>
<name>A0A4R6IZ33_9BACT</name>
<evidence type="ECO:0000313" key="4">
    <source>
        <dbReference type="EMBL" id="TDO28129.1"/>
    </source>
</evidence>
<dbReference type="AlphaFoldDB" id="A0A4R6IZ33"/>
<dbReference type="SMART" id="SM00530">
    <property type="entry name" value="HTH_XRE"/>
    <property type="match status" value="1"/>
</dbReference>
<dbReference type="Pfam" id="PF01381">
    <property type="entry name" value="HTH_3"/>
    <property type="match status" value="1"/>
</dbReference>
<dbReference type="CDD" id="cd00093">
    <property type="entry name" value="HTH_XRE"/>
    <property type="match status" value="1"/>
</dbReference>
<evidence type="ECO:0000259" key="3">
    <source>
        <dbReference type="PROSITE" id="PS50943"/>
    </source>
</evidence>
<evidence type="ECO:0000313" key="5">
    <source>
        <dbReference type="Proteomes" id="UP000295741"/>
    </source>
</evidence>
<dbReference type="InterPro" id="IPR001387">
    <property type="entry name" value="Cro/C1-type_HTH"/>
</dbReference>
<dbReference type="RefSeq" id="WP_133472693.1">
    <property type="nucleotide sequence ID" value="NZ_SNWP01000010.1"/>
</dbReference>
<dbReference type="InterPro" id="IPR050807">
    <property type="entry name" value="TransReg_Diox_bact_type"/>
</dbReference>
<evidence type="ECO:0000256" key="2">
    <source>
        <dbReference type="SAM" id="Phobius"/>
    </source>
</evidence>
<feature type="transmembrane region" description="Helical" evidence="2">
    <location>
        <begin position="158"/>
        <end position="177"/>
    </location>
</feature>
<dbReference type="Proteomes" id="UP000295741">
    <property type="component" value="Unassembled WGS sequence"/>
</dbReference>
<keyword evidence="2" id="KW-1133">Transmembrane helix</keyword>
<reference evidence="4 5" key="1">
    <citation type="submission" date="2019-03" db="EMBL/GenBank/DDBJ databases">
        <title>Genomic Encyclopedia of Archaeal and Bacterial Type Strains, Phase II (KMG-II): from individual species to whole genera.</title>
        <authorList>
            <person name="Goeker M."/>
        </authorList>
    </citation>
    <scope>NUCLEOTIDE SEQUENCE [LARGE SCALE GENOMIC DNA]</scope>
    <source>
        <strain evidence="4 5">DSM 28323</strain>
    </source>
</reference>
<dbReference type="InterPro" id="IPR010982">
    <property type="entry name" value="Lambda_DNA-bd_dom_sf"/>
</dbReference>
<dbReference type="PROSITE" id="PS50943">
    <property type="entry name" value="HTH_CROC1"/>
    <property type="match status" value="1"/>
</dbReference>
<accession>A0A4R6IZ33</accession>
<keyword evidence="1" id="KW-0238">DNA-binding</keyword>
<feature type="domain" description="HTH cro/C1-type" evidence="3">
    <location>
        <begin position="7"/>
        <end position="61"/>
    </location>
</feature>
<feature type="transmembrane region" description="Helical" evidence="2">
    <location>
        <begin position="126"/>
        <end position="146"/>
    </location>
</feature>
<dbReference type="GO" id="GO:0005829">
    <property type="term" value="C:cytosol"/>
    <property type="evidence" value="ECO:0007669"/>
    <property type="project" value="TreeGrafter"/>
</dbReference>
<gene>
    <name evidence="4" type="ORF">BC659_0189</name>
</gene>
<keyword evidence="2" id="KW-0812">Transmembrane</keyword>
<dbReference type="SUPFAM" id="SSF47413">
    <property type="entry name" value="lambda repressor-like DNA-binding domains"/>
    <property type="match status" value="1"/>
</dbReference>
<dbReference type="GO" id="GO:0003700">
    <property type="term" value="F:DNA-binding transcription factor activity"/>
    <property type="evidence" value="ECO:0007669"/>
    <property type="project" value="TreeGrafter"/>
</dbReference>
<dbReference type="EMBL" id="SNWP01000010">
    <property type="protein sequence ID" value="TDO28129.1"/>
    <property type="molecule type" value="Genomic_DNA"/>
</dbReference>
<protein>
    <submittedName>
        <fullName evidence="4">Transcriptional regulator with XRE-family HTH domain</fullName>
    </submittedName>
</protein>
<comment type="caution">
    <text evidence="4">The sequence shown here is derived from an EMBL/GenBank/DDBJ whole genome shotgun (WGS) entry which is preliminary data.</text>
</comment>
<keyword evidence="5" id="KW-1185">Reference proteome</keyword>
<dbReference type="PANTHER" id="PTHR46797">
    <property type="entry name" value="HTH-TYPE TRANSCRIPTIONAL REGULATOR"/>
    <property type="match status" value="1"/>
</dbReference>
<evidence type="ECO:0000256" key="1">
    <source>
        <dbReference type="ARBA" id="ARBA00023125"/>
    </source>
</evidence>
<keyword evidence="2" id="KW-0472">Membrane</keyword>
<dbReference type="GO" id="GO:0003677">
    <property type="term" value="F:DNA binding"/>
    <property type="evidence" value="ECO:0007669"/>
    <property type="project" value="UniProtKB-KW"/>
</dbReference>
<proteinExistence type="predicted"/>
<dbReference type="Gene3D" id="1.10.260.40">
    <property type="entry name" value="lambda repressor-like DNA-binding domains"/>
    <property type="match status" value="1"/>
</dbReference>
<dbReference type="OrthoDB" id="1357763at2"/>